<comment type="caution">
    <text evidence="1">The sequence shown here is derived from an EMBL/GenBank/DDBJ whole genome shotgun (WGS) entry which is preliminary data.</text>
</comment>
<dbReference type="EMBL" id="AAVT01000020">
    <property type="protein sequence ID" value="EAW29641.1"/>
    <property type="molecule type" value="Genomic_DNA"/>
</dbReference>
<protein>
    <submittedName>
        <fullName evidence="1">Uncharacterized protein</fullName>
    </submittedName>
</protein>
<evidence type="ECO:0000313" key="1">
    <source>
        <dbReference type="EMBL" id="EAW29641.1"/>
    </source>
</evidence>
<evidence type="ECO:0000313" key="2">
    <source>
        <dbReference type="Proteomes" id="UP000004931"/>
    </source>
</evidence>
<organism evidence="1 2">
    <name type="scientific">marine gamma proteobacterium HTCC2143</name>
    <dbReference type="NCBI Taxonomy" id="247633"/>
    <lineage>
        <taxon>Bacteria</taxon>
        <taxon>Pseudomonadati</taxon>
        <taxon>Pseudomonadota</taxon>
        <taxon>Gammaproteobacteria</taxon>
        <taxon>Cellvibrionales</taxon>
        <taxon>Spongiibacteraceae</taxon>
        <taxon>BD1-7 clade</taxon>
    </lineage>
</organism>
<dbReference type="STRING" id="247633.GP2143_04268"/>
<gene>
    <name evidence="1" type="ORF">GP2143_04268</name>
</gene>
<reference evidence="1 2" key="1">
    <citation type="journal article" date="2010" name="J. Bacteriol.">
        <title>Genome sequence of the oligotrophic marine Gammaproteobacterium HTCC2143, isolated from the Oregon Coast.</title>
        <authorList>
            <person name="Oh H.M."/>
            <person name="Kang I."/>
            <person name="Ferriera S."/>
            <person name="Giovannoni S.J."/>
            <person name="Cho J.C."/>
        </authorList>
    </citation>
    <scope>NUCLEOTIDE SEQUENCE [LARGE SCALE GENOMIC DNA]</scope>
    <source>
        <strain evidence="1 2">HTCC2143</strain>
    </source>
</reference>
<keyword evidence="2" id="KW-1185">Reference proteome</keyword>
<name>A0YHN2_9GAMM</name>
<dbReference type="Proteomes" id="UP000004931">
    <property type="component" value="Unassembled WGS sequence"/>
</dbReference>
<dbReference type="AlphaFoldDB" id="A0YHN2"/>
<proteinExistence type="predicted"/>
<sequence length="59" mass="6505">MMAGATMSDYDEVDGLYFPFAMTQGIKGQPGAPIAISKIELSPTVDEKEIYFPKKFAEK</sequence>
<accession>A0YHN2</accession>